<keyword evidence="2" id="KW-1185">Reference proteome</keyword>
<evidence type="ECO:0008006" key="3">
    <source>
        <dbReference type="Google" id="ProtNLM"/>
    </source>
</evidence>
<sequence length="167" mass="18679">MTVTELYQARRRASAHEGHVISGIQAILLRQVEFLWYLAFNEDMYQTRWISLQREEALRAACWYQSRMNERMTPRTSKASFPNPCAKNVSLLEGTALGPLDASSKIALALKLIRTAQCKEQGKVLDVGHGTGESLILLLTHPSIPHPSHLTGITSIPLHHPRAVQTD</sequence>
<dbReference type="AlphaFoldDB" id="A0A6A4INX5"/>
<dbReference type="OrthoDB" id="61390at2759"/>
<gene>
    <name evidence="1" type="ORF">BT96DRAFT_1054317</name>
</gene>
<dbReference type="EMBL" id="ML769384">
    <property type="protein sequence ID" value="KAE9411083.1"/>
    <property type="molecule type" value="Genomic_DNA"/>
</dbReference>
<proteinExistence type="predicted"/>
<dbReference type="Proteomes" id="UP000799118">
    <property type="component" value="Unassembled WGS sequence"/>
</dbReference>
<evidence type="ECO:0000313" key="1">
    <source>
        <dbReference type="EMBL" id="KAE9411083.1"/>
    </source>
</evidence>
<dbReference type="InterPro" id="IPR029063">
    <property type="entry name" value="SAM-dependent_MTases_sf"/>
</dbReference>
<name>A0A6A4INX5_9AGAR</name>
<evidence type="ECO:0000313" key="2">
    <source>
        <dbReference type="Proteomes" id="UP000799118"/>
    </source>
</evidence>
<organism evidence="1 2">
    <name type="scientific">Gymnopus androsaceus JB14</name>
    <dbReference type="NCBI Taxonomy" id="1447944"/>
    <lineage>
        <taxon>Eukaryota</taxon>
        <taxon>Fungi</taxon>
        <taxon>Dikarya</taxon>
        <taxon>Basidiomycota</taxon>
        <taxon>Agaricomycotina</taxon>
        <taxon>Agaricomycetes</taxon>
        <taxon>Agaricomycetidae</taxon>
        <taxon>Agaricales</taxon>
        <taxon>Marasmiineae</taxon>
        <taxon>Omphalotaceae</taxon>
        <taxon>Gymnopus</taxon>
    </lineage>
</organism>
<dbReference type="SUPFAM" id="SSF53335">
    <property type="entry name" value="S-adenosyl-L-methionine-dependent methyltransferases"/>
    <property type="match status" value="1"/>
</dbReference>
<accession>A0A6A4INX5</accession>
<reference evidence="1" key="1">
    <citation type="journal article" date="2019" name="Environ. Microbiol.">
        <title>Fungal ecological strategies reflected in gene transcription - a case study of two litter decomposers.</title>
        <authorList>
            <person name="Barbi F."/>
            <person name="Kohler A."/>
            <person name="Barry K."/>
            <person name="Baskaran P."/>
            <person name="Daum C."/>
            <person name="Fauchery L."/>
            <person name="Ihrmark K."/>
            <person name="Kuo A."/>
            <person name="LaButti K."/>
            <person name="Lipzen A."/>
            <person name="Morin E."/>
            <person name="Grigoriev I.V."/>
            <person name="Henrissat B."/>
            <person name="Lindahl B."/>
            <person name="Martin F."/>
        </authorList>
    </citation>
    <scope>NUCLEOTIDE SEQUENCE</scope>
    <source>
        <strain evidence="1">JB14</strain>
    </source>
</reference>
<protein>
    <recommendedName>
        <fullName evidence="3">Methyltransferase domain-containing protein</fullName>
    </recommendedName>
</protein>